<organism evidence="1 2">
    <name type="scientific">Limoniibacter endophyticus</name>
    <dbReference type="NCBI Taxonomy" id="1565040"/>
    <lineage>
        <taxon>Bacteria</taxon>
        <taxon>Pseudomonadati</taxon>
        <taxon>Pseudomonadota</taxon>
        <taxon>Alphaproteobacteria</taxon>
        <taxon>Hyphomicrobiales</taxon>
        <taxon>Bartonellaceae</taxon>
        <taxon>Limoniibacter</taxon>
    </lineage>
</organism>
<accession>A0A8J3DI79</accession>
<reference evidence="1" key="1">
    <citation type="journal article" date="2014" name="Int. J. Syst. Evol. Microbiol.">
        <title>Complete genome sequence of Corynebacterium casei LMG S-19264T (=DSM 44701T), isolated from a smear-ripened cheese.</title>
        <authorList>
            <consortium name="US DOE Joint Genome Institute (JGI-PGF)"/>
            <person name="Walter F."/>
            <person name="Albersmeier A."/>
            <person name="Kalinowski J."/>
            <person name="Ruckert C."/>
        </authorList>
    </citation>
    <scope>NUCLEOTIDE SEQUENCE</scope>
    <source>
        <strain evidence="1">KCTC 42097</strain>
    </source>
</reference>
<proteinExistence type="predicted"/>
<keyword evidence="2" id="KW-1185">Reference proteome</keyword>
<dbReference type="RefSeq" id="WP_189489388.1">
    <property type="nucleotide sequence ID" value="NZ_BMZO01000004.1"/>
</dbReference>
<evidence type="ECO:0000313" key="1">
    <source>
        <dbReference type="EMBL" id="GHC69407.1"/>
    </source>
</evidence>
<evidence type="ECO:0000313" key="2">
    <source>
        <dbReference type="Proteomes" id="UP000641137"/>
    </source>
</evidence>
<gene>
    <name evidence="1" type="ORF">GCM10010136_15210</name>
</gene>
<sequence length="297" mass="32848">MSTKAVRPAAVRAVNLIKNPSFELGSDGLPLDWTVLQVTGGGTAPAKADDFQIVEDDQGRKNYVDKDYTRLSQDLDLSLDKKYKLEIGFKDVLKDRNQWAAHGGVTLGFNNGIHEFSTREQEYLVEYTIQPSDTNSYKIEIGNLDHYRAHHFTITSISLVEIIEFGEELILNGDFINASEHWVASAPDTYRFLSGDGKSFLEVRTVEVIASQEFQVEDAGLYNVAVDLSHNEQGTAPDAAFVQLNDGQYRLPLAATKSSGSFSGDFALSPGVNKLEIVVPAGFKRIEVDKISVRARL</sequence>
<dbReference type="EMBL" id="BMZO01000004">
    <property type="protein sequence ID" value="GHC69407.1"/>
    <property type="molecule type" value="Genomic_DNA"/>
</dbReference>
<dbReference type="Gene3D" id="2.60.120.260">
    <property type="entry name" value="Galactose-binding domain-like"/>
    <property type="match status" value="1"/>
</dbReference>
<reference evidence="1" key="2">
    <citation type="submission" date="2020-09" db="EMBL/GenBank/DDBJ databases">
        <authorList>
            <person name="Sun Q."/>
            <person name="Kim S."/>
        </authorList>
    </citation>
    <scope>NUCLEOTIDE SEQUENCE</scope>
    <source>
        <strain evidence="1">KCTC 42097</strain>
    </source>
</reference>
<dbReference type="Proteomes" id="UP000641137">
    <property type="component" value="Unassembled WGS sequence"/>
</dbReference>
<dbReference type="AlphaFoldDB" id="A0A8J3DI79"/>
<name>A0A8J3DI79_9HYPH</name>
<protein>
    <submittedName>
        <fullName evidence="1">Uncharacterized protein</fullName>
    </submittedName>
</protein>
<comment type="caution">
    <text evidence="1">The sequence shown here is derived from an EMBL/GenBank/DDBJ whole genome shotgun (WGS) entry which is preliminary data.</text>
</comment>